<dbReference type="InterPro" id="IPR036052">
    <property type="entry name" value="TrpB-like_PALP_sf"/>
</dbReference>
<organism evidence="12 13">
    <name type="scientific">Natronorubrum halalkaliphilum</name>
    <dbReference type="NCBI Taxonomy" id="2691917"/>
    <lineage>
        <taxon>Archaea</taxon>
        <taxon>Methanobacteriati</taxon>
        <taxon>Methanobacteriota</taxon>
        <taxon>Stenosarchaea group</taxon>
        <taxon>Halobacteria</taxon>
        <taxon>Halobacteriales</taxon>
        <taxon>Natrialbaceae</taxon>
        <taxon>Natronorubrum</taxon>
    </lineage>
</organism>
<proteinExistence type="inferred from homology"/>
<dbReference type="GO" id="GO:0004794">
    <property type="term" value="F:threonine deaminase activity"/>
    <property type="evidence" value="ECO:0007669"/>
    <property type="project" value="TreeGrafter"/>
</dbReference>
<evidence type="ECO:0000313" key="12">
    <source>
        <dbReference type="EMBL" id="MXV63947.1"/>
    </source>
</evidence>
<evidence type="ECO:0000256" key="4">
    <source>
        <dbReference type="ARBA" id="ARBA00022898"/>
    </source>
</evidence>
<sequence length="418" mass="44691">MTLDHVETLECTLCGATYDPEQVSYTCPEHDGVAGILEVVYDYDIIHDRFDAPLDGNIQTQWKYRAFLPVDTEATPVTLDEGGTDLLEAPRLGAELGVDVRVKNDGLNPTGCFKDRATSVAVTKARHAGRDIVTCASTGNAAASLAGYAARADLDCRIFVPESAPEGKLVQPRVYGADVLAVAGSYDEAYDLSMEVTESYGWYNRNAAINPFQIEGKRTVGHELAEQTRDSIPDWVVFSMGDGCTIGGCWKGFREFAELDYVEDTPKMLGVQPEGASAIHDAFHGHDEIDEVADTLADSVAVGRPRNTLKACRALEESGGTAVTVTDEDILEAETLLGRTEGIYAEPAGAAPIAGIRRAREEGIISSDESVVAVVTGIGLKDTAGAKRAVGDVTRIEPTLDDVADQYGAAKDGMEHSP</sequence>
<keyword evidence="8" id="KW-0791">Threonine biosynthesis</keyword>
<feature type="binding site" evidence="9">
    <location>
        <position position="140"/>
    </location>
    <ligand>
        <name>pyridoxal 5'-phosphate</name>
        <dbReference type="ChEBI" id="CHEBI:597326"/>
    </ligand>
</feature>
<dbReference type="OrthoDB" id="6371at2157"/>
<comment type="catalytic activity">
    <reaction evidence="6 8">
        <text>O-phospho-L-homoserine + H2O = L-threonine + phosphate</text>
        <dbReference type="Rhea" id="RHEA:10840"/>
        <dbReference type="ChEBI" id="CHEBI:15377"/>
        <dbReference type="ChEBI" id="CHEBI:43474"/>
        <dbReference type="ChEBI" id="CHEBI:57590"/>
        <dbReference type="ChEBI" id="CHEBI:57926"/>
        <dbReference type="EC" id="4.2.3.1"/>
    </reaction>
</comment>
<dbReference type="PANTHER" id="PTHR48078:SF6">
    <property type="entry name" value="L-THREONINE DEHYDRATASE CATABOLIC TDCB"/>
    <property type="match status" value="1"/>
</dbReference>
<evidence type="ECO:0000256" key="8">
    <source>
        <dbReference type="PIRNR" id="PIRNR038945"/>
    </source>
</evidence>
<dbReference type="Gene3D" id="3.40.50.1100">
    <property type="match status" value="2"/>
</dbReference>
<dbReference type="RefSeq" id="WP_160066804.1">
    <property type="nucleotide sequence ID" value="NZ_WUYX01000068.1"/>
</dbReference>
<feature type="binding site" evidence="9">
    <location>
        <position position="376"/>
    </location>
    <ligand>
        <name>pyridoxal 5'-phosphate</name>
        <dbReference type="ChEBI" id="CHEBI:597326"/>
    </ligand>
</feature>
<comment type="caution">
    <text evidence="12">The sequence shown here is derived from an EMBL/GenBank/DDBJ whole genome shotgun (WGS) entry which is preliminary data.</text>
</comment>
<dbReference type="SUPFAM" id="SSF53686">
    <property type="entry name" value="Tryptophan synthase beta subunit-like PLP-dependent enzymes"/>
    <property type="match status" value="1"/>
</dbReference>
<evidence type="ECO:0000259" key="11">
    <source>
        <dbReference type="Pfam" id="PF00291"/>
    </source>
</evidence>
<dbReference type="GO" id="GO:0003941">
    <property type="term" value="F:L-serine ammonia-lyase activity"/>
    <property type="evidence" value="ECO:0007669"/>
    <property type="project" value="TreeGrafter"/>
</dbReference>
<comment type="similarity">
    <text evidence="2 8">Belongs to the threonine synthase family.</text>
</comment>
<keyword evidence="8" id="KW-0028">Amino-acid biosynthesis</keyword>
<evidence type="ECO:0000256" key="3">
    <source>
        <dbReference type="ARBA" id="ARBA00018679"/>
    </source>
</evidence>
<dbReference type="GO" id="GO:0006565">
    <property type="term" value="P:L-serine catabolic process"/>
    <property type="evidence" value="ECO:0007669"/>
    <property type="project" value="TreeGrafter"/>
</dbReference>
<dbReference type="InterPro" id="IPR001926">
    <property type="entry name" value="TrpB-like_PALP"/>
</dbReference>
<dbReference type="EMBL" id="WUYX01000068">
    <property type="protein sequence ID" value="MXV63947.1"/>
    <property type="molecule type" value="Genomic_DNA"/>
</dbReference>
<evidence type="ECO:0000256" key="7">
    <source>
        <dbReference type="NCBIfam" id="TIGR00260"/>
    </source>
</evidence>
<dbReference type="PANTHER" id="PTHR48078">
    <property type="entry name" value="THREONINE DEHYDRATASE, MITOCHONDRIAL-RELATED"/>
    <property type="match status" value="1"/>
</dbReference>
<feature type="domain" description="Tryptophan synthase beta chain-like PALP" evidence="11">
    <location>
        <begin position="77"/>
        <end position="377"/>
    </location>
</feature>
<evidence type="ECO:0000256" key="5">
    <source>
        <dbReference type="ARBA" id="ARBA00023239"/>
    </source>
</evidence>
<keyword evidence="5 8" id="KW-0456">Lyase</keyword>
<dbReference type="GO" id="GO:0009088">
    <property type="term" value="P:threonine biosynthetic process"/>
    <property type="evidence" value="ECO:0007669"/>
    <property type="project" value="UniProtKB-UniRule"/>
</dbReference>
<dbReference type="AlphaFoldDB" id="A0A6B0VSC3"/>
<dbReference type="Pfam" id="PF00291">
    <property type="entry name" value="PALP"/>
    <property type="match status" value="1"/>
</dbReference>
<dbReference type="GO" id="GO:0006567">
    <property type="term" value="P:L-threonine catabolic process"/>
    <property type="evidence" value="ECO:0007669"/>
    <property type="project" value="TreeGrafter"/>
</dbReference>
<dbReference type="InterPro" id="IPR004450">
    <property type="entry name" value="Thr_synthase-like"/>
</dbReference>
<evidence type="ECO:0000313" key="13">
    <source>
        <dbReference type="Proteomes" id="UP000434101"/>
    </source>
</evidence>
<dbReference type="GO" id="GO:0004795">
    <property type="term" value="F:threonine synthase activity"/>
    <property type="evidence" value="ECO:0007669"/>
    <property type="project" value="UniProtKB-UniRule"/>
</dbReference>
<keyword evidence="13" id="KW-1185">Reference proteome</keyword>
<gene>
    <name evidence="12" type="primary">thrC</name>
    <name evidence="12" type="ORF">GS429_18140</name>
</gene>
<comment type="function">
    <text evidence="8">Catalyzes the gamma-elimination of phosphate from L-phosphohomoserine and the beta-addition of water to produce L-threonine.</text>
</comment>
<dbReference type="InterPro" id="IPR050147">
    <property type="entry name" value="Ser/Thr_Dehydratase"/>
</dbReference>
<evidence type="ECO:0000256" key="2">
    <source>
        <dbReference type="ARBA" id="ARBA00005517"/>
    </source>
</evidence>
<keyword evidence="4 8" id="KW-0663">Pyridoxal phosphate</keyword>
<feature type="modified residue" description="N6-(pyridoxal phosphate)lysine" evidence="10">
    <location>
        <position position="114"/>
    </location>
</feature>
<dbReference type="CDD" id="cd01563">
    <property type="entry name" value="Thr-synth_1"/>
    <property type="match status" value="1"/>
</dbReference>
<evidence type="ECO:0000256" key="6">
    <source>
        <dbReference type="ARBA" id="ARBA00049144"/>
    </source>
</evidence>
<evidence type="ECO:0000256" key="1">
    <source>
        <dbReference type="ARBA" id="ARBA00001933"/>
    </source>
</evidence>
<dbReference type="InterPro" id="IPR026260">
    <property type="entry name" value="Thr_Synthase_bac/arc"/>
</dbReference>
<evidence type="ECO:0000256" key="10">
    <source>
        <dbReference type="PIRSR" id="PIRSR038945-2"/>
    </source>
</evidence>
<reference evidence="12 13" key="1">
    <citation type="submission" date="2020-01" db="EMBL/GenBank/DDBJ databases">
        <title>Natronorubrum sp. JWXQ-INN 674 isolated from Inner Mongolia Autonomous Region of China.</title>
        <authorList>
            <person name="Xue Q."/>
        </authorList>
    </citation>
    <scope>NUCLEOTIDE SEQUENCE [LARGE SCALE GENOMIC DNA]</scope>
    <source>
        <strain evidence="12 13">JWXQ-INN-674</strain>
    </source>
</reference>
<evidence type="ECO:0000256" key="9">
    <source>
        <dbReference type="PIRSR" id="PIRSR038945-1"/>
    </source>
</evidence>
<comment type="pathway">
    <text evidence="8">Amino-acid biosynthesis; L-threonine biosynthesis; L-threonine from L-aspartate: step 5/5.</text>
</comment>
<name>A0A6B0VSC3_9EURY</name>
<dbReference type="GO" id="GO:0009097">
    <property type="term" value="P:isoleucine biosynthetic process"/>
    <property type="evidence" value="ECO:0007669"/>
    <property type="project" value="TreeGrafter"/>
</dbReference>
<dbReference type="Proteomes" id="UP000434101">
    <property type="component" value="Unassembled WGS sequence"/>
</dbReference>
<comment type="cofactor">
    <cofactor evidence="1 8 9">
        <name>pyridoxal 5'-phosphate</name>
        <dbReference type="ChEBI" id="CHEBI:597326"/>
    </cofactor>
</comment>
<dbReference type="PIRSF" id="PIRSF038945">
    <property type="entry name" value="Thr_synthase"/>
    <property type="match status" value="1"/>
</dbReference>
<dbReference type="EC" id="4.2.3.1" evidence="7 8"/>
<dbReference type="UniPathway" id="UPA00050">
    <property type="reaction ID" value="UER00065"/>
</dbReference>
<dbReference type="NCBIfam" id="TIGR00260">
    <property type="entry name" value="thrC"/>
    <property type="match status" value="1"/>
</dbReference>
<protein>
    <recommendedName>
        <fullName evidence="3 7">Threonine synthase</fullName>
        <ecNumber evidence="7 8">4.2.3.1</ecNumber>
    </recommendedName>
</protein>
<accession>A0A6B0VSC3</accession>